<evidence type="ECO:0000256" key="4">
    <source>
        <dbReference type="ARBA" id="ARBA00022630"/>
    </source>
</evidence>
<protein>
    <recommendedName>
        <fullName evidence="9">FAD-binding domain-containing protein</fullName>
    </recommendedName>
</protein>
<dbReference type="PANTHER" id="PTHR43876:SF7">
    <property type="entry name" value="UBIQUINONE BIOSYNTHESIS MONOOXYGENASE COQ6, MITOCHONDRIAL"/>
    <property type="match status" value="1"/>
</dbReference>
<keyword evidence="6" id="KW-0560">Oxidoreductase</keyword>
<dbReference type="PATRIC" id="fig|1293911.3.peg.315"/>
<dbReference type="InterPro" id="IPR010971">
    <property type="entry name" value="UbiH/COQ6"/>
</dbReference>
<dbReference type="GO" id="GO:0071949">
    <property type="term" value="F:FAD binding"/>
    <property type="evidence" value="ECO:0007669"/>
    <property type="project" value="InterPro"/>
</dbReference>
<accession>A0A072R6H5</accession>
<keyword evidence="4" id="KW-0285">Flavoprotein</keyword>
<dbReference type="PANTHER" id="PTHR43876">
    <property type="entry name" value="UBIQUINONE BIOSYNTHESIS MONOOXYGENASE COQ6, MITOCHONDRIAL"/>
    <property type="match status" value="1"/>
</dbReference>
<evidence type="ECO:0000259" key="9">
    <source>
        <dbReference type="Pfam" id="PF01494"/>
    </source>
</evidence>
<dbReference type="PROSITE" id="PS01304">
    <property type="entry name" value="UBIH"/>
    <property type="match status" value="1"/>
</dbReference>
<keyword evidence="5" id="KW-0274">FAD</keyword>
<dbReference type="InterPro" id="IPR018168">
    <property type="entry name" value="Ubi_Hdrlase_CS"/>
</dbReference>
<evidence type="ECO:0000256" key="1">
    <source>
        <dbReference type="ARBA" id="ARBA00001974"/>
    </source>
</evidence>
<dbReference type="InterPro" id="IPR051205">
    <property type="entry name" value="UbiH/COQ6_monooxygenase"/>
</dbReference>
<comment type="similarity">
    <text evidence="3">Belongs to the UbiH/COQ6 family.</text>
</comment>
<evidence type="ECO:0000256" key="5">
    <source>
        <dbReference type="ARBA" id="ARBA00022827"/>
    </source>
</evidence>
<dbReference type="Gene3D" id="3.50.50.60">
    <property type="entry name" value="FAD/NAD(P)-binding domain"/>
    <property type="match status" value="2"/>
</dbReference>
<dbReference type="PRINTS" id="PR00420">
    <property type="entry name" value="RNGMNOXGNASE"/>
</dbReference>
<feature type="domain" description="FAD-binding" evidence="9">
    <location>
        <begin position="13"/>
        <end position="330"/>
    </location>
</feature>
<dbReference type="RefSeq" id="WP_041849089.1">
    <property type="nucleotide sequence ID" value="NZ_KL503802.1"/>
</dbReference>
<keyword evidence="7" id="KW-0503">Monooxygenase</keyword>
<comment type="cofactor">
    <cofactor evidence="1">
        <name>FAD</name>
        <dbReference type="ChEBI" id="CHEBI:57692"/>
    </cofactor>
</comment>
<evidence type="ECO:0000313" key="10">
    <source>
        <dbReference type="EMBL" id="KEG21355.1"/>
    </source>
</evidence>
<dbReference type="GO" id="GO:0016705">
    <property type="term" value="F:oxidoreductase activity, acting on paired donors, with incorporation or reduction of molecular oxygen"/>
    <property type="evidence" value="ECO:0007669"/>
    <property type="project" value="InterPro"/>
</dbReference>
<keyword evidence="8" id="KW-0812">Transmembrane</keyword>
<proteinExistence type="inferred from homology"/>
<dbReference type="Proteomes" id="UP000031740">
    <property type="component" value="Unassembled WGS sequence"/>
</dbReference>
<name>A0A072R6H5_BARBA</name>
<evidence type="ECO:0000256" key="6">
    <source>
        <dbReference type="ARBA" id="ARBA00023002"/>
    </source>
</evidence>
<gene>
    <name evidence="10" type="ORF">H710_00304</name>
</gene>
<dbReference type="STRING" id="1293911.H710_00304"/>
<dbReference type="GO" id="GO:0110142">
    <property type="term" value="C:ubiquinone biosynthesis complex"/>
    <property type="evidence" value="ECO:0007669"/>
    <property type="project" value="UniProtKB-ARBA"/>
</dbReference>
<dbReference type="NCBIfam" id="TIGR01988">
    <property type="entry name" value="Ubi-OHases"/>
    <property type="match status" value="1"/>
</dbReference>
<dbReference type="Pfam" id="PF01494">
    <property type="entry name" value="FAD_binding_3"/>
    <property type="match status" value="1"/>
</dbReference>
<dbReference type="HOGENOM" id="CLU_009665_8_1_5"/>
<comment type="caution">
    <text evidence="10">The sequence shown here is derived from an EMBL/GenBank/DDBJ whole genome shotgun (WGS) entry which is preliminary data.</text>
</comment>
<reference evidence="10 11" key="1">
    <citation type="submission" date="2013-04" db="EMBL/GenBank/DDBJ databases">
        <title>The Genome Sequence of Bartonella bacilliformis Ver097.</title>
        <authorList>
            <consortium name="The Broad Institute Genomics Platform"/>
            <consortium name="The Broad Institute Genome Sequencing Center for Infectious Disease"/>
            <person name="Feldgarden M."/>
            <person name="Kirby J."/>
            <person name="Birtles R."/>
            <person name="Dasch G."/>
            <person name="Hendrix L."/>
            <person name="Koehler J."/>
            <person name="Walker B."/>
            <person name="Young S.K."/>
            <person name="Zeng Q."/>
            <person name="Gargeya S."/>
            <person name="Fitzgerald M."/>
            <person name="Haas B."/>
            <person name="Abouelleil A."/>
            <person name="Allen A.W."/>
            <person name="Alvarado L."/>
            <person name="Arachchi H.M."/>
            <person name="Berlin A.M."/>
            <person name="Chapman S.B."/>
            <person name="Gainer-Dewar J."/>
            <person name="Goldberg J."/>
            <person name="Griggs A."/>
            <person name="Gujja S."/>
            <person name="Hansen M."/>
            <person name="Howarth C."/>
            <person name="Imamovic A."/>
            <person name="Ireland A."/>
            <person name="Larimer J."/>
            <person name="McCowan C."/>
            <person name="Murphy C."/>
            <person name="Pearson M."/>
            <person name="Poon T.W."/>
            <person name="Priest M."/>
            <person name="Roberts A."/>
            <person name="Saif S."/>
            <person name="Shea T."/>
            <person name="Sisk P."/>
            <person name="Sykes S."/>
            <person name="Wortman J."/>
            <person name="Nusbaum C."/>
            <person name="Birren B."/>
        </authorList>
    </citation>
    <scope>NUCLEOTIDE SEQUENCE [LARGE SCALE GENOMIC DNA]</scope>
    <source>
        <strain evidence="10 11">Ver097</strain>
    </source>
</reference>
<sequence length="415" mass="46230">MISSDVNENTQYCDLLIAGGAAVGLTLAVALKQTAPELRINIVDARSQKNTSSRNIQALAITASSIRMFEQLRCWQSIKPYAQPIHSMIITDARPNDPIKQSFLTFEGDIAPNEAFAAVIEHKRLINSLRKRAKDLKIPFIENVNVVDFRLKDQHMAVTLSNGNIWQTQLLIAADGARSKLREKAGLKSFSHLYQQTAILCTVDHEKPHHGQAIQHFFPAGPFALLPLQGNRSTIIWTEDHQTAQYYLKAEVPLFAIELEKRIGSCFGKSSWNGERQGFPLALSLARHCITPRFALIGDAAHTIHPLAGQGLNLGLHDSAALAQIIIETARLGLDIGSIVALERYQSWRRSKIVRMAFSNDWLNKLFSNDIFVLRTFRDIGLGLVNQMPKIKQKVIQEAAGLTPNMPRLLQGLPL</sequence>
<dbReference type="InterPro" id="IPR036188">
    <property type="entry name" value="FAD/NAD-bd_sf"/>
</dbReference>
<comment type="pathway">
    <text evidence="2">Cofactor biosynthesis; ubiquinone biosynthesis.</text>
</comment>
<evidence type="ECO:0000313" key="11">
    <source>
        <dbReference type="Proteomes" id="UP000031740"/>
    </source>
</evidence>
<evidence type="ECO:0000256" key="3">
    <source>
        <dbReference type="ARBA" id="ARBA00005349"/>
    </source>
</evidence>
<feature type="transmembrane region" description="Helical" evidence="8">
    <location>
        <begin position="12"/>
        <end position="31"/>
    </location>
</feature>
<keyword evidence="8" id="KW-0472">Membrane</keyword>
<dbReference type="UniPathway" id="UPA00232"/>
<dbReference type="GO" id="GO:0004497">
    <property type="term" value="F:monooxygenase activity"/>
    <property type="evidence" value="ECO:0007669"/>
    <property type="project" value="UniProtKB-KW"/>
</dbReference>
<dbReference type="EMBL" id="ASIV01000001">
    <property type="protein sequence ID" value="KEG21355.1"/>
    <property type="molecule type" value="Genomic_DNA"/>
</dbReference>
<dbReference type="FunFam" id="3.50.50.60:FF:000021">
    <property type="entry name" value="Ubiquinone biosynthesis monooxygenase COQ6"/>
    <property type="match status" value="1"/>
</dbReference>
<evidence type="ECO:0000256" key="8">
    <source>
        <dbReference type="SAM" id="Phobius"/>
    </source>
</evidence>
<dbReference type="SUPFAM" id="SSF51905">
    <property type="entry name" value="FAD/NAD(P)-binding domain"/>
    <property type="match status" value="1"/>
</dbReference>
<dbReference type="NCBIfam" id="NF005599">
    <property type="entry name" value="PRK07333.1"/>
    <property type="match status" value="1"/>
</dbReference>
<keyword evidence="8" id="KW-1133">Transmembrane helix</keyword>
<dbReference type="GO" id="GO:0006744">
    <property type="term" value="P:ubiquinone biosynthetic process"/>
    <property type="evidence" value="ECO:0007669"/>
    <property type="project" value="UniProtKB-UniPathway"/>
</dbReference>
<evidence type="ECO:0000256" key="7">
    <source>
        <dbReference type="ARBA" id="ARBA00023033"/>
    </source>
</evidence>
<dbReference type="AlphaFoldDB" id="A0A072R6H5"/>
<evidence type="ECO:0000256" key="2">
    <source>
        <dbReference type="ARBA" id="ARBA00004749"/>
    </source>
</evidence>
<dbReference type="InterPro" id="IPR002938">
    <property type="entry name" value="FAD-bd"/>
</dbReference>
<organism evidence="10 11">
    <name type="scientific">Bartonella bacilliformis Ver097</name>
    <dbReference type="NCBI Taxonomy" id="1293911"/>
    <lineage>
        <taxon>Bacteria</taxon>
        <taxon>Pseudomonadati</taxon>
        <taxon>Pseudomonadota</taxon>
        <taxon>Alphaproteobacteria</taxon>
        <taxon>Hyphomicrobiales</taxon>
        <taxon>Bartonellaceae</taxon>
        <taxon>Bartonella</taxon>
    </lineage>
</organism>